<gene>
    <name evidence="2" type="ORF">AVDCRST_MAG76-3765</name>
</gene>
<evidence type="ECO:0000313" key="2">
    <source>
        <dbReference type="EMBL" id="CAA9278114.1"/>
    </source>
</evidence>
<dbReference type="EMBL" id="CADCSZ010000223">
    <property type="protein sequence ID" value="CAA9278114.1"/>
    <property type="molecule type" value="Genomic_DNA"/>
</dbReference>
<organism evidence="2">
    <name type="scientific">uncultured Acidimicrobiales bacterium</name>
    <dbReference type="NCBI Taxonomy" id="310071"/>
    <lineage>
        <taxon>Bacteria</taxon>
        <taxon>Bacillati</taxon>
        <taxon>Actinomycetota</taxon>
        <taxon>Acidimicrobiia</taxon>
        <taxon>Acidimicrobiales</taxon>
        <taxon>environmental samples</taxon>
    </lineage>
</organism>
<name>A0A6J4JIY2_9ACTN</name>
<evidence type="ECO:0000256" key="1">
    <source>
        <dbReference type="SAM" id="MobiDB-lite"/>
    </source>
</evidence>
<protein>
    <submittedName>
        <fullName evidence="2">Uncharacterized protein</fullName>
    </submittedName>
</protein>
<accession>A0A6J4JIY2</accession>
<feature type="non-terminal residue" evidence="2">
    <location>
        <position position="1"/>
    </location>
</feature>
<reference evidence="2" key="1">
    <citation type="submission" date="2020-02" db="EMBL/GenBank/DDBJ databases">
        <authorList>
            <person name="Meier V. D."/>
        </authorList>
    </citation>
    <scope>NUCLEOTIDE SEQUENCE</scope>
    <source>
        <strain evidence="2">AVDCRST_MAG76</strain>
    </source>
</reference>
<sequence>VPPAGEQGAFDAQEPQDDHDDRAADPAPRVPPQPHQGRAPPRRRRVPQRHLQAV</sequence>
<feature type="region of interest" description="Disordered" evidence="1">
    <location>
        <begin position="1"/>
        <end position="54"/>
    </location>
</feature>
<feature type="non-terminal residue" evidence="2">
    <location>
        <position position="54"/>
    </location>
</feature>
<proteinExistence type="predicted"/>
<dbReference type="AlphaFoldDB" id="A0A6J4JIY2"/>